<evidence type="ECO:0000256" key="6">
    <source>
        <dbReference type="ARBA" id="ARBA00023136"/>
    </source>
</evidence>
<keyword evidence="3 8" id="KW-1134">Transmembrane beta strand</keyword>
<dbReference type="InterPro" id="IPR036942">
    <property type="entry name" value="Beta-barrel_TonB_sf"/>
</dbReference>
<dbReference type="SUPFAM" id="SSF49464">
    <property type="entry name" value="Carboxypeptidase regulatory domain-like"/>
    <property type="match status" value="1"/>
</dbReference>
<evidence type="ECO:0000313" key="13">
    <source>
        <dbReference type="EMBL" id="MCA6079246.1"/>
    </source>
</evidence>
<comment type="subcellular location">
    <subcellularLocation>
        <location evidence="1 8">Cell outer membrane</location>
        <topology evidence="1 8">Multi-pass membrane protein</topology>
    </subcellularLocation>
</comment>
<feature type="chain" id="PRO_5040960808" evidence="10">
    <location>
        <begin position="20"/>
        <end position="914"/>
    </location>
</feature>
<dbReference type="AlphaFoldDB" id="A0A9X1L3F9"/>
<reference evidence="13" key="1">
    <citation type="submission" date="2021-09" db="EMBL/GenBank/DDBJ databases">
        <title>Fulvivirga sp. isolated from coastal sediment.</title>
        <authorList>
            <person name="Yu H."/>
        </authorList>
    </citation>
    <scope>NUCLEOTIDE SEQUENCE</scope>
    <source>
        <strain evidence="13">1062</strain>
    </source>
</reference>
<evidence type="ECO:0000256" key="7">
    <source>
        <dbReference type="ARBA" id="ARBA00023237"/>
    </source>
</evidence>
<evidence type="ECO:0000256" key="3">
    <source>
        <dbReference type="ARBA" id="ARBA00022452"/>
    </source>
</evidence>
<evidence type="ECO:0000259" key="11">
    <source>
        <dbReference type="Pfam" id="PF00593"/>
    </source>
</evidence>
<dbReference type="PANTHER" id="PTHR40980">
    <property type="entry name" value="PLUG DOMAIN-CONTAINING PROTEIN"/>
    <property type="match status" value="1"/>
</dbReference>
<evidence type="ECO:0000256" key="2">
    <source>
        <dbReference type="ARBA" id="ARBA00022448"/>
    </source>
</evidence>
<comment type="similarity">
    <text evidence="8 9">Belongs to the TonB-dependent receptor family.</text>
</comment>
<sequence length="914" mass="101851">MKKFIFGLILFCVSAQTFAQKGAITGTVRDGVTGEAIIGANVFIEGTTTGSATDFDGNFKFAIDPGTYTLVATFIGYANFRVTDLVVNPGEEVLLTIQLKSDDVQLDEVVVTAKADNTSEAALLIERRESIDIKQSIGAQELSRKGVSSVEAAVTQVTGVSKQQGVKNVFVRGLGDRYNSTSMNGLPLPSEDPAYKNITLDFFSTDIIGSIDVNKTFGSNLYGDVAGANINIVSKELFEGKELTLSISGGMNSQVAGVDFQNADGNTFFGANNPNPPITSLRNYGFQNSFQPNVLSRPLINSSMTLSGGKDFNIGSNKLNTFFVAGFSNDYVFKSGVEKQLNPNGEPRQSYDYDKYEYNTSHLGLANLSYNFGQNHSIAYNGLYIYDSRQFVGNYTGFNLNANDDITDPNAFKSFTRRQQTNNNSLFVNQLISQLNFNRVVVDLAGSYNIVNGDEPDRRSNQYRFDGESYYPNSTSSSTNHRFYSSLTENDLAFNGKVTYSLSDDRESNNKVSVSYNYRNTERDFENIQYEFDFRNAQNTVIDPNNPDAVFNQTSLDNGIFRFRTQRGTGTNALEPFFYNANRTIHAVGASFSYDLTDKLTADLGARYETVEQTVVWDTNIDEINFPGDNTKVINPDYFLPSLNLRYELTEDKILRFAASKSYTFPQFKEVAPFFYEDVTRAEFGNPNLLPSTTYNFDLKFENYFSRNELIAFTVFYKTIDNAINRVLVVSAANEMSFVNTGDAVGFGGEIEFRKDLFTFGKGNTFNALALGLNASYLYSNQQLIDVDTDELVFQPTNDESQLEGASPFLLNGDLTFTSEGTRTFTSAVVFSYFYDRIFSIGAPRGNQNIIERGVPTLDWVSSYAFTNKFKVNLNLKNLLNPEYRLTQDVATGNETISSYKRGMNFSVGLSYQF</sequence>
<dbReference type="Pfam" id="PF13715">
    <property type="entry name" value="CarbopepD_reg_2"/>
    <property type="match status" value="1"/>
</dbReference>
<dbReference type="Pfam" id="PF00593">
    <property type="entry name" value="TonB_dep_Rec_b-barrel"/>
    <property type="match status" value="1"/>
</dbReference>
<name>A0A9X1L3F9_9BACT</name>
<keyword evidence="7 8" id="KW-0998">Cell outer membrane</keyword>
<dbReference type="Gene3D" id="2.40.170.20">
    <property type="entry name" value="TonB-dependent receptor, beta-barrel domain"/>
    <property type="match status" value="1"/>
</dbReference>
<evidence type="ECO:0000256" key="5">
    <source>
        <dbReference type="ARBA" id="ARBA00023077"/>
    </source>
</evidence>
<feature type="domain" description="TonB-dependent receptor plug" evidence="12">
    <location>
        <begin position="133"/>
        <end position="226"/>
    </location>
</feature>
<dbReference type="GO" id="GO:0009279">
    <property type="term" value="C:cell outer membrane"/>
    <property type="evidence" value="ECO:0007669"/>
    <property type="project" value="UniProtKB-SubCell"/>
</dbReference>
<evidence type="ECO:0000256" key="8">
    <source>
        <dbReference type="PROSITE-ProRule" id="PRU01360"/>
    </source>
</evidence>
<dbReference type="Proteomes" id="UP001139409">
    <property type="component" value="Unassembled WGS sequence"/>
</dbReference>
<dbReference type="InterPro" id="IPR012910">
    <property type="entry name" value="Plug_dom"/>
</dbReference>
<organism evidence="13 14">
    <name type="scientific">Fulvivirga sedimenti</name>
    <dbReference type="NCBI Taxonomy" id="2879465"/>
    <lineage>
        <taxon>Bacteria</taxon>
        <taxon>Pseudomonadati</taxon>
        <taxon>Bacteroidota</taxon>
        <taxon>Cytophagia</taxon>
        <taxon>Cytophagales</taxon>
        <taxon>Fulvivirgaceae</taxon>
        <taxon>Fulvivirga</taxon>
    </lineage>
</organism>
<dbReference type="PANTHER" id="PTHR40980:SF5">
    <property type="entry name" value="TONB-DEPENDENT RECEPTOR"/>
    <property type="match status" value="1"/>
</dbReference>
<keyword evidence="13" id="KW-0675">Receptor</keyword>
<keyword evidence="14" id="KW-1185">Reference proteome</keyword>
<dbReference type="Gene3D" id="2.170.130.10">
    <property type="entry name" value="TonB-dependent receptor, plug domain"/>
    <property type="match status" value="1"/>
</dbReference>
<dbReference type="InterPro" id="IPR039426">
    <property type="entry name" value="TonB-dep_rcpt-like"/>
</dbReference>
<keyword evidence="6 8" id="KW-0472">Membrane</keyword>
<protein>
    <submittedName>
        <fullName evidence="13">TonB-dependent receptor</fullName>
    </submittedName>
</protein>
<accession>A0A9X1L3F9</accession>
<dbReference type="SUPFAM" id="SSF56935">
    <property type="entry name" value="Porins"/>
    <property type="match status" value="1"/>
</dbReference>
<evidence type="ECO:0000256" key="9">
    <source>
        <dbReference type="RuleBase" id="RU003357"/>
    </source>
</evidence>
<evidence type="ECO:0000256" key="10">
    <source>
        <dbReference type="SAM" id="SignalP"/>
    </source>
</evidence>
<proteinExistence type="inferred from homology"/>
<keyword evidence="10" id="KW-0732">Signal</keyword>
<keyword evidence="5 9" id="KW-0798">TonB box</keyword>
<keyword evidence="2 8" id="KW-0813">Transport</keyword>
<dbReference type="InterPro" id="IPR037066">
    <property type="entry name" value="Plug_dom_sf"/>
</dbReference>
<dbReference type="Gene3D" id="2.60.40.1120">
    <property type="entry name" value="Carboxypeptidase-like, regulatory domain"/>
    <property type="match status" value="1"/>
</dbReference>
<comment type="caution">
    <text evidence="13">The sequence shown here is derived from an EMBL/GenBank/DDBJ whole genome shotgun (WGS) entry which is preliminary data.</text>
</comment>
<dbReference type="InterPro" id="IPR008969">
    <property type="entry name" value="CarboxyPept-like_regulatory"/>
</dbReference>
<dbReference type="Pfam" id="PF07715">
    <property type="entry name" value="Plug"/>
    <property type="match status" value="1"/>
</dbReference>
<evidence type="ECO:0000256" key="1">
    <source>
        <dbReference type="ARBA" id="ARBA00004571"/>
    </source>
</evidence>
<dbReference type="RefSeq" id="WP_225700104.1">
    <property type="nucleotide sequence ID" value="NZ_JAIXNE010000012.1"/>
</dbReference>
<evidence type="ECO:0000259" key="12">
    <source>
        <dbReference type="Pfam" id="PF07715"/>
    </source>
</evidence>
<dbReference type="InterPro" id="IPR000531">
    <property type="entry name" value="Beta-barrel_TonB"/>
</dbReference>
<evidence type="ECO:0000313" key="14">
    <source>
        <dbReference type="Proteomes" id="UP001139409"/>
    </source>
</evidence>
<feature type="signal peptide" evidence="10">
    <location>
        <begin position="1"/>
        <end position="19"/>
    </location>
</feature>
<evidence type="ECO:0000256" key="4">
    <source>
        <dbReference type="ARBA" id="ARBA00022692"/>
    </source>
</evidence>
<gene>
    <name evidence="13" type="ORF">LDX50_30535</name>
</gene>
<keyword evidence="4 8" id="KW-0812">Transmembrane</keyword>
<dbReference type="EMBL" id="JAIXNE010000012">
    <property type="protein sequence ID" value="MCA6079246.1"/>
    <property type="molecule type" value="Genomic_DNA"/>
</dbReference>
<dbReference type="PROSITE" id="PS52016">
    <property type="entry name" value="TONB_DEPENDENT_REC_3"/>
    <property type="match status" value="1"/>
</dbReference>
<feature type="domain" description="TonB-dependent receptor-like beta-barrel" evidence="11">
    <location>
        <begin position="455"/>
        <end position="879"/>
    </location>
</feature>